<evidence type="ECO:0000259" key="4">
    <source>
        <dbReference type="PROSITE" id="PS50043"/>
    </source>
</evidence>
<dbReference type="AlphaFoldDB" id="A0A7W6CIQ7"/>
<evidence type="ECO:0000256" key="1">
    <source>
        <dbReference type="ARBA" id="ARBA00023015"/>
    </source>
</evidence>
<keyword evidence="3" id="KW-0804">Transcription</keyword>
<keyword evidence="1" id="KW-0805">Transcription regulation</keyword>
<keyword evidence="2 5" id="KW-0238">DNA-binding</keyword>
<reference evidence="5 6" key="1">
    <citation type="submission" date="2020-08" db="EMBL/GenBank/DDBJ databases">
        <title>Genomic Encyclopedia of Type Strains, Phase IV (KMG-IV): sequencing the most valuable type-strain genomes for metagenomic binning, comparative biology and taxonomic classification.</title>
        <authorList>
            <person name="Goeker M."/>
        </authorList>
    </citation>
    <scope>NUCLEOTIDE SEQUENCE [LARGE SCALE GENOMIC DNA]</scope>
    <source>
        <strain evidence="5 6">DSM 27057</strain>
    </source>
</reference>
<dbReference type="PANTHER" id="PTHR44688">
    <property type="entry name" value="DNA-BINDING TRANSCRIPTIONAL ACTIVATOR DEVR_DOSR"/>
    <property type="match status" value="1"/>
</dbReference>
<dbReference type="CDD" id="cd06170">
    <property type="entry name" value="LuxR_C_like"/>
    <property type="match status" value="1"/>
</dbReference>
<proteinExistence type="predicted"/>
<name>A0A7W6CIQ7_9SPHN</name>
<keyword evidence="6" id="KW-1185">Reference proteome</keyword>
<dbReference type="PRINTS" id="PR00038">
    <property type="entry name" value="HTHLUXR"/>
</dbReference>
<dbReference type="PROSITE" id="PS50043">
    <property type="entry name" value="HTH_LUXR_2"/>
    <property type="match status" value="1"/>
</dbReference>
<organism evidence="5 6">
    <name type="scientific">Novosphingobium sediminicola</name>
    <dbReference type="NCBI Taxonomy" id="563162"/>
    <lineage>
        <taxon>Bacteria</taxon>
        <taxon>Pseudomonadati</taxon>
        <taxon>Pseudomonadota</taxon>
        <taxon>Alphaproteobacteria</taxon>
        <taxon>Sphingomonadales</taxon>
        <taxon>Sphingomonadaceae</taxon>
        <taxon>Novosphingobium</taxon>
    </lineage>
</organism>
<dbReference type="Pfam" id="PF00196">
    <property type="entry name" value="GerE"/>
    <property type="match status" value="1"/>
</dbReference>
<evidence type="ECO:0000313" key="6">
    <source>
        <dbReference type="Proteomes" id="UP000548867"/>
    </source>
</evidence>
<dbReference type="Gene3D" id="1.10.10.10">
    <property type="entry name" value="Winged helix-like DNA-binding domain superfamily/Winged helix DNA-binding domain"/>
    <property type="match status" value="1"/>
</dbReference>
<dbReference type="InterPro" id="IPR016032">
    <property type="entry name" value="Sig_transdc_resp-reg_C-effctor"/>
</dbReference>
<protein>
    <submittedName>
        <fullName evidence="5">DNA-binding CsgD family transcriptional regulator</fullName>
    </submittedName>
</protein>
<dbReference type="SMART" id="SM00421">
    <property type="entry name" value="HTH_LUXR"/>
    <property type="match status" value="1"/>
</dbReference>
<dbReference type="GO" id="GO:0003677">
    <property type="term" value="F:DNA binding"/>
    <property type="evidence" value="ECO:0007669"/>
    <property type="project" value="UniProtKB-KW"/>
</dbReference>
<dbReference type="InterPro" id="IPR000792">
    <property type="entry name" value="Tscrpt_reg_LuxR_C"/>
</dbReference>
<dbReference type="GO" id="GO:0006355">
    <property type="term" value="P:regulation of DNA-templated transcription"/>
    <property type="evidence" value="ECO:0007669"/>
    <property type="project" value="InterPro"/>
</dbReference>
<evidence type="ECO:0000256" key="3">
    <source>
        <dbReference type="ARBA" id="ARBA00023163"/>
    </source>
</evidence>
<dbReference type="EMBL" id="JACIDX010000021">
    <property type="protein sequence ID" value="MBB3957303.1"/>
    <property type="molecule type" value="Genomic_DNA"/>
</dbReference>
<comment type="caution">
    <text evidence="5">The sequence shown here is derived from an EMBL/GenBank/DDBJ whole genome shotgun (WGS) entry which is preliminary data.</text>
</comment>
<dbReference type="SUPFAM" id="SSF46894">
    <property type="entry name" value="C-terminal effector domain of the bipartite response regulators"/>
    <property type="match status" value="1"/>
</dbReference>
<accession>A0A7W6CIQ7</accession>
<gene>
    <name evidence="5" type="ORF">GGR38_004277</name>
</gene>
<evidence type="ECO:0000313" key="5">
    <source>
        <dbReference type="EMBL" id="MBB3957303.1"/>
    </source>
</evidence>
<dbReference type="Proteomes" id="UP000548867">
    <property type="component" value="Unassembled WGS sequence"/>
</dbReference>
<sequence length="260" mass="28899">MVLEMDAPSLEWVDAVRIASPDQIRPAAEALNRIALDCGMQAAPAHSIADKRTPVDTEGNVLARDVFGWTSEKAWWRNPRIALDSPITSACRFESEPFWLNEKGFHTRQANRYLSGIDLSNFEARAMTRAAIVVPVHLPFGQIGAVSFNPLDQSITDLGDMFERYGDIFGLLGRTFIASYVNTMGLAQALPAKSRLSKREVECLRWAAIGKTDLEISMIIGRSRATVRFHIHNASIKLDAVNRSQTVFKAAQLGYISLHK</sequence>
<dbReference type="PANTHER" id="PTHR44688:SF16">
    <property type="entry name" value="DNA-BINDING TRANSCRIPTIONAL ACTIVATOR DEVR_DOSR"/>
    <property type="match status" value="1"/>
</dbReference>
<evidence type="ECO:0000256" key="2">
    <source>
        <dbReference type="ARBA" id="ARBA00023125"/>
    </source>
</evidence>
<dbReference type="InterPro" id="IPR036388">
    <property type="entry name" value="WH-like_DNA-bd_sf"/>
</dbReference>
<feature type="domain" description="HTH luxR-type" evidence="4">
    <location>
        <begin position="189"/>
        <end position="254"/>
    </location>
</feature>